<protein>
    <submittedName>
        <fullName evidence="1">ROK family transcriptional regulator</fullName>
    </submittedName>
</protein>
<sequence>MTDTQNPIRAVLGSGLGAAAAHNRRAVIDAIRVNGPLSRASLARATRLAKQTLSNIVEELEAGGLLVPGQPVPEGRGKPATPYDLAPMGALSIGLQIDRSVARTVVMNLKGAVVLRCDAPLSSRDPVAGLGALEALLERTTEALAATTPGARERIVGLGIAMPGPFGPGGATPRDDYTMAHWRDVDLTAHLGAVTGLDVALQNDAAAAAIAEKLTGRAHGLRDAVCLYLGYGLGAGLILQGELYGGRHGDAGEIGMIPLSPSDDGLLEHEVALAGFCERFGVPLDDGRMCDEIEKVLAAGGPDLDRWIATAAGRLGWVARMLGLVLAPQAIILCGTAPRSLLERLAAEANAPLLVGHADPWVVAMGAAAEPIARNFDPKYAALLKS</sequence>
<dbReference type="PANTHER" id="PTHR18964">
    <property type="entry name" value="ROK (REPRESSOR, ORF, KINASE) FAMILY"/>
    <property type="match status" value="1"/>
</dbReference>
<dbReference type="InterPro" id="IPR036390">
    <property type="entry name" value="WH_DNA-bd_sf"/>
</dbReference>
<name>A0AAU8ACM0_9RHOB</name>
<dbReference type="AlphaFoldDB" id="A0AAU8ACM0"/>
<proteinExistence type="predicted"/>
<dbReference type="Gene3D" id="3.30.420.40">
    <property type="match status" value="2"/>
</dbReference>
<dbReference type="RefSeq" id="WP_353471446.1">
    <property type="nucleotide sequence ID" value="NZ_CP123384.1"/>
</dbReference>
<dbReference type="Pfam" id="PF00480">
    <property type="entry name" value="ROK"/>
    <property type="match status" value="1"/>
</dbReference>
<accession>A0AAU8ACM0</accession>
<dbReference type="InterPro" id="IPR043129">
    <property type="entry name" value="ATPase_NBD"/>
</dbReference>
<dbReference type="GO" id="GO:0009384">
    <property type="term" value="F:N-acylmannosamine kinase activity"/>
    <property type="evidence" value="ECO:0007669"/>
    <property type="project" value="TreeGrafter"/>
</dbReference>
<gene>
    <name evidence="1" type="ORF">PVT71_08975</name>
</gene>
<dbReference type="EMBL" id="CP123384">
    <property type="protein sequence ID" value="XCC92618.1"/>
    <property type="molecule type" value="Genomic_DNA"/>
</dbReference>
<dbReference type="Gene3D" id="1.10.10.10">
    <property type="entry name" value="Winged helix-like DNA-binding domain superfamily/Winged helix DNA-binding domain"/>
    <property type="match status" value="1"/>
</dbReference>
<dbReference type="SUPFAM" id="SSF46785">
    <property type="entry name" value="Winged helix' DNA-binding domain"/>
    <property type="match status" value="1"/>
</dbReference>
<evidence type="ECO:0000313" key="1">
    <source>
        <dbReference type="EMBL" id="XCC92618.1"/>
    </source>
</evidence>
<dbReference type="GO" id="GO:0019262">
    <property type="term" value="P:N-acetylneuraminate catabolic process"/>
    <property type="evidence" value="ECO:0007669"/>
    <property type="project" value="TreeGrafter"/>
</dbReference>
<dbReference type="InterPro" id="IPR000600">
    <property type="entry name" value="ROK"/>
</dbReference>
<dbReference type="SUPFAM" id="SSF53067">
    <property type="entry name" value="Actin-like ATPase domain"/>
    <property type="match status" value="1"/>
</dbReference>
<reference evidence="1" key="1">
    <citation type="submission" date="2023-02" db="EMBL/GenBank/DDBJ databases">
        <title>Description and genomic characterization of Salipiger bruguierae sp. nov., isolated from the sediment of mangrove plant Bruguiera sexangula.</title>
        <authorList>
            <person name="Long M."/>
        </authorList>
    </citation>
    <scope>NUCLEOTIDE SEQUENCE</scope>
    <source>
        <strain evidence="1">H15</strain>
    </source>
</reference>
<dbReference type="InterPro" id="IPR036388">
    <property type="entry name" value="WH-like_DNA-bd_sf"/>
</dbReference>
<dbReference type="PANTHER" id="PTHR18964:SF169">
    <property type="entry name" value="N-ACETYLMANNOSAMINE KINASE"/>
    <property type="match status" value="1"/>
</dbReference>
<organism evidence="1">
    <name type="scientific">Alloyangia sp. H15</name>
    <dbReference type="NCBI Taxonomy" id="3029062"/>
    <lineage>
        <taxon>Bacteria</taxon>
        <taxon>Pseudomonadati</taxon>
        <taxon>Pseudomonadota</taxon>
        <taxon>Alphaproteobacteria</taxon>
        <taxon>Rhodobacterales</taxon>
        <taxon>Roseobacteraceae</taxon>
        <taxon>Alloyangia</taxon>
    </lineage>
</organism>